<gene>
    <name evidence="1" type="ORF">EV182_002218</name>
</gene>
<comment type="caution">
    <text evidence="1">The sequence shown here is derived from an EMBL/GenBank/DDBJ whole genome shotgun (WGS) entry which is preliminary data.</text>
</comment>
<keyword evidence="2" id="KW-1185">Reference proteome</keyword>
<reference evidence="1" key="1">
    <citation type="submission" date="2022-06" db="EMBL/GenBank/DDBJ databases">
        <title>Phylogenomic reconstructions and comparative analyses of Kickxellomycotina fungi.</title>
        <authorList>
            <person name="Reynolds N.K."/>
            <person name="Stajich J.E."/>
            <person name="Barry K."/>
            <person name="Grigoriev I.V."/>
            <person name="Crous P."/>
            <person name="Smith M.E."/>
        </authorList>
    </citation>
    <scope>NUCLEOTIDE SEQUENCE</scope>
    <source>
        <strain evidence="1">RSA 2271</strain>
    </source>
</reference>
<dbReference type="EMBL" id="JAMZIH010000431">
    <property type="protein sequence ID" value="KAJ1679357.1"/>
    <property type="molecule type" value="Genomic_DNA"/>
</dbReference>
<name>A0ACC1HSD4_9FUNG</name>
<proteinExistence type="predicted"/>
<sequence>MWKIGRSVVRTEWTQLQQETKVPTATPVQAPRQAQGRNMGQTNVSADANDEHSRDNTIGGEVVKGRRRLKREQKERERREMLRRNRKRQRIVCDLEGEGPCMFCGRDVIEKRDMPEWQMRFREILEGSSASTAHGGDGDGKKKKSKAQKDVPGLTRSVPFSMKAGGGKGVTADTEDMWVPLGVEPQYTPAAVESGAMPMVPFNDLPAQDQEATLQRAFEDLGLANADDTTAKRARAWWDAMRRKQRLLEYDRTAAQRSKLIDESADFDIDKAKRWMSAEERALAEQTLERRRQQEAEFEDRRRRGVRVLRLDLDKHTAYLERERYADSYDELAAVLYPPPTERGSRKAMAEARVADNTGKGSGDFAQNPYLAASNAEVGEDGAEVWMPKFVSALLAGPITQDGIGHKSDRLTRREEQQQQQQQQSQAAMLQRNLRVQYLTADEESDGAPGRKSTASTLVANEIF</sequence>
<evidence type="ECO:0000313" key="2">
    <source>
        <dbReference type="Proteomes" id="UP001145114"/>
    </source>
</evidence>
<organism evidence="1 2">
    <name type="scientific">Spiromyces aspiralis</name>
    <dbReference type="NCBI Taxonomy" id="68401"/>
    <lineage>
        <taxon>Eukaryota</taxon>
        <taxon>Fungi</taxon>
        <taxon>Fungi incertae sedis</taxon>
        <taxon>Zoopagomycota</taxon>
        <taxon>Kickxellomycotina</taxon>
        <taxon>Kickxellomycetes</taxon>
        <taxon>Kickxellales</taxon>
        <taxon>Kickxellaceae</taxon>
        <taxon>Spiromyces</taxon>
    </lineage>
</organism>
<accession>A0ACC1HSD4</accession>
<protein>
    <submittedName>
        <fullName evidence="1">Uncharacterized protein</fullName>
    </submittedName>
</protein>
<dbReference type="Proteomes" id="UP001145114">
    <property type="component" value="Unassembled WGS sequence"/>
</dbReference>
<evidence type="ECO:0000313" key="1">
    <source>
        <dbReference type="EMBL" id="KAJ1679357.1"/>
    </source>
</evidence>